<dbReference type="CDD" id="cd00130">
    <property type="entry name" value="PAS"/>
    <property type="match status" value="1"/>
</dbReference>
<dbReference type="RefSeq" id="WP_129004804.1">
    <property type="nucleotide sequence ID" value="NZ_SDHZ01000002.1"/>
</dbReference>
<dbReference type="InterPro" id="IPR001294">
    <property type="entry name" value="Phytochrome"/>
</dbReference>
<dbReference type="SUPFAM" id="SSF55781">
    <property type="entry name" value="GAF domain-like"/>
    <property type="match status" value="2"/>
</dbReference>
<dbReference type="GO" id="GO:0009584">
    <property type="term" value="P:detection of visible light"/>
    <property type="evidence" value="ECO:0007669"/>
    <property type="project" value="InterPro"/>
</dbReference>
<keyword evidence="4" id="KW-0675">Receptor</keyword>
<dbReference type="InterPro" id="IPR035965">
    <property type="entry name" value="PAS-like_dom_sf"/>
</dbReference>
<keyword evidence="7" id="KW-1185">Reference proteome</keyword>
<comment type="caution">
    <text evidence="6">The sequence shown here is derived from an EMBL/GenBank/DDBJ whole genome shotgun (WGS) entry which is preliminary data.</text>
</comment>
<reference evidence="6 7" key="1">
    <citation type="submission" date="2019-01" db="EMBL/GenBank/DDBJ databases">
        <title>Filimonas sp. strain TTM-71.</title>
        <authorList>
            <person name="Chen W.-M."/>
        </authorList>
    </citation>
    <scope>NUCLEOTIDE SEQUENCE [LARGE SCALE GENOMIC DNA]</scope>
    <source>
        <strain evidence="6 7">TTM-71</strain>
    </source>
</reference>
<dbReference type="Gene3D" id="3.30.450.270">
    <property type="match status" value="1"/>
</dbReference>
<dbReference type="SUPFAM" id="SSF55785">
    <property type="entry name" value="PYP-like sensor domain (PAS domain)"/>
    <property type="match status" value="1"/>
</dbReference>
<keyword evidence="2" id="KW-0716">Sensory transduction</keyword>
<evidence type="ECO:0000259" key="5">
    <source>
        <dbReference type="PROSITE" id="PS50046"/>
    </source>
</evidence>
<keyword evidence="1" id="KW-0600">Photoreceptor protein</keyword>
<proteinExistence type="predicted"/>
<dbReference type="InterPro" id="IPR029016">
    <property type="entry name" value="GAF-like_dom_sf"/>
</dbReference>
<dbReference type="Proteomes" id="UP000290545">
    <property type="component" value="Unassembled WGS sequence"/>
</dbReference>
<protein>
    <submittedName>
        <fullName evidence="6">GAF domain-containing protein</fullName>
    </submittedName>
</protein>
<evidence type="ECO:0000256" key="2">
    <source>
        <dbReference type="ARBA" id="ARBA00022606"/>
    </source>
</evidence>
<accession>A0A4Q1D5E1</accession>
<evidence type="ECO:0000256" key="4">
    <source>
        <dbReference type="ARBA" id="ARBA00023170"/>
    </source>
</evidence>
<evidence type="ECO:0000256" key="1">
    <source>
        <dbReference type="ARBA" id="ARBA00022543"/>
    </source>
</evidence>
<evidence type="ECO:0000256" key="3">
    <source>
        <dbReference type="ARBA" id="ARBA00022991"/>
    </source>
</evidence>
<dbReference type="InterPro" id="IPR000014">
    <property type="entry name" value="PAS"/>
</dbReference>
<dbReference type="EMBL" id="SDHZ01000002">
    <property type="protein sequence ID" value="RXK83752.1"/>
    <property type="molecule type" value="Genomic_DNA"/>
</dbReference>
<dbReference type="InterPro" id="IPR013654">
    <property type="entry name" value="PAS_2"/>
</dbReference>
<feature type="domain" description="Phytochrome chromophore attachment site" evidence="5">
    <location>
        <begin position="145"/>
        <end position="288"/>
    </location>
</feature>
<evidence type="ECO:0000313" key="7">
    <source>
        <dbReference type="Proteomes" id="UP000290545"/>
    </source>
</evidence>
<dbReference type="InterPro" id="IPR043150">
    <property type="entry name" value="Phytochrome_PHY_sf"/>
</dbReference>
<sequence>MNINTNNYDSTFCGSLPIHHINVIQPYGVLLVLEQESLNIVQASENVPQIFEITAQELVQHSLAEYLDERSAATLKSKFEKKIRDKIPVLLTINGVKVLSIIHARERYLLLELELATMGQTSETPFVDVYQDIKYAMAAIDLAETTREICRIAAQELKKISGFDKVMVYQFDAQWNGNVVAEEMEEGMESYMGFTFPASDIPKQARALYLKNPYRFIPDRLYKPEKLYPVINPLTHSFVDLSDCNVRGVAAVHLEYLKNMGVIASMSTRIIHNDTLWGLIACHHRTAKPMSYQECAVFELLSNVLSTKIASLLHKEQLAFDTSINSKRLNFIEAIYNNSKLADAFVANGSNILSLFRAGGAAFIQDERIVSVGEVPARDELADLAMWLSAKKQQEVFHENNLAAVNEHAASYANIGSGLLVIPLGESEDAYLAVFRPEVIHTVNWGGNPNEAIRFEGDNKTYHPRFSFSLWQQTVRQTSLPWREEEIKAAENIRSFIYEYSTRKK</sequence>
<dbReference type="Pfam" id="PF01590">
    <property type="entry name" value="GAF"/>
    <property type="match status" value="1"/>
</dbReference>
<dbReference type="PANTHER" id="PTHR43065">
    <property type="entry name" value="SENSOR HISTIDINE KINASE"/>
    <property type="match status" value="1"/>
</dbReference>
<dbReference type="Pfam" id="PF08446">
    <property type="entry name" value="PAS_2"/>
    <property type="match status" value="1"/>
</dbReference>
<dbReference type="OrthoDB" id="9766459at2"/>
<dbReference type="Pfam" id="PF00360">
    <property type="entry name" value="PHY"/>
    <property type="match status" value="1"/>
</dbReference>
<dbReference type="InterPro" id="IPR003018">
    <property type="entry name" value="GAF"/>
</dbReference>
<dbReference type="PROSITE" id="PS50046">
    <property type="entry name" value="PHYTOCHROME_2"/>
    <property type="match status" value="1"/>
</dbReference>
<dbReference type="PANTHER" id="PTHR43065:SF42">
    <property type="entry name" value="TWO-COMPONENT SENSOR PPRA"/>
    <property type="match status" value="1"/>
</dbReference>
<dbReference type="SMART" id="SM00065">
    <property type="entry name" value="GAF"/>
    <property type="match status" value="1"/>
</dbReference>
<keyword evidence="3" id="KW-0157">Chromophore</keyword>
<dbReference type="GO" id="GO:0006355">
    <property type="term" value="P:regulation of DNA-templated transcription"/>
    <property type="evidence" value="ECO:0007669"/>
    <property type="project" value="InterPro"/>
</dbReference>
<dbReference type="Gene3D" id="3.30.450.40">
    <property type="match status" value="1"/>
</dbReference>
<name>A0A4Q1D5E1_9BACT</name>
<organism evidence="6 7">
    <name type="scientific">Filimonas effusa</name>
    <dbReference type="NCBI Taxonomy" id="2508721"/>
    <lineage>
        <taxon>Bacteria</taxon>
        <taxon>Pseudomonadati</taxon>
        <taxon>Bacteroidota</taxon>
        <taxon>Chitinophagia</taxon>
        <taxon>Chitinophagales</taxon>
        <taxon>Chitinophagaceae</taxon>
        <taxon>Filimonas</taxon>
    </lineage>
</organism>
<dbReference type="AlphaFoldDB" id="A0A4Q1D5E1"/>
<gene>
    <name evidence="6" type="ORF">ESB13_16885</name>
</gene>
<dbReference type="PRINTS" id="PR01033">
    <property type="entry name" value="PHYTOCHROME"/>
</dbReference>
<dbReference type="Gene3D" id="3.30.450.20">
    <property type="entry name" value="PAS domain"/>
    <property type="match status" value="1"/>
</dbReference>
<dbReference type="GO" id="GO:0009881">
    <property type="term" value="F:photoreceptor activity"/>
    <property type="evidence" value="ECO:0007669"/>
    <property type="project" value="UniProtKB-KW"/>
</dbReference>
<dbReference type="InterPro" id="IPR013515">
    <property type="entry name" value="Phytochrome_cen-reg"/>
</dbReference>
<evidence type="ECO:0000313" key="6">
    <source>
        <dbReference type="EMBL" id="RXK83752.1"/>
    </source>
</evidence>
<dbReference type="InterPro" id="IPR016132">
    <property type="entry name" value="Phyto_chromo_attachment"/>
</dbReference>